<reference evidence="1" key="1">
    <citation type="submission" date="2014-09" db="EMBL/GenBank/DDBJ databases">
        <authorList>
            <person name="Magalhaes I.L.F."/>
            <person name="Oliveira U."/>
            <person name="Santos F.R."/>
            <person name="Vidigal T.H.D.A."/>
            <person name="Brescovit A.D."/>
            <person name="Santos A.J."/>
        </authorList>
    </citation>
    <scope>NUCLEOTIDE SEQUENCE</scope>
    <source>
        <tissue evidence="1">Shoot tissue taken approximately 20 cm above the soil surface</tissue>
    </source>
</reference>
<organism evidence="1">
    <name type="scientific">Arundo donax</name>
    <name type="common">Giant reed</name>
    <name type="synonym">Donax arundinaceus</name>
    <dbReference type="NCBI Taxonomy" id="35708"/>
    <lineage>
        <taxon>Eukaryota</taxon>
        <taxon>Viridiplantae</taxon>
        <taxon>Streptophyta</taxon>
        <taxon>Embryophyta</taxon>
        <taxon>Tracheophyta</taxon>
        <taxon>Spermatophyta</taxon>
        <taxon>Magnoliopsida</taxon>
        <taxon>Liliopsida</taxon>
        <taxon>Poales</taxon>
        <taxon>Poaceae</taxon>
        <taxon>PACMAD clade</taxon>
        <taxon>Arundinoideae</taxon>
        <taxon>Arundineae</taxon>
        <taxon>Arundo</taxon>
    </lineage>
</organism>
<evidence type="ECO:0000313" key="1">
    <source>
        <dbReference type="EMBL" id="JAD65170.1"/>
    </source>
</evidence>
<proteinExistence type="predicted"/>
<name>A0A0A9BVJ8_ARUDO</name>
<protein>
    <submittedName>
        <fullName evidence="1">Uncharacterized protein</fullName>
    </submittedName>
</protein>
<reference evidence="1" key="2">
    <citation type="journal article" date="2015" name="Data Brief">
        <title>Shoot transcriptome of the giant reed, Arundo donax.</title>
        <authorList>
            <person name="Barrero R.A."/>
            <person name="Guerrero F.D."/>
            <person name="Moolhuijzen P."/>
            <person name="Goolsby J.A."/>
            <person name="Tidwell J."/>
            <person name="Bellgard S.E."/>
            <person name="Bellgard M.I."/>
        </authorList>
    </citation>
    <scope>NUCLEOTIDE SEQUENCE</scope>
    <source>
        <tissue evidence="1">Shoot tissue taken approximately 20 cm above the soil surface</tissue>
    </source>
</reference>
<dbReference type="EMBL" id="GBRH01232725">
    <property type="protein sequence ID" value="JAD65170.1"/>
    <property type="molecule type" value="Transcribed_RNA"/>
</dbReference>
<accession>A0A0A9BVJ8</accession>
<sequence>MFMWYTSRLKY</sequence>